<dbReference type="Pfam" id="PF02902">
    <property type="entry name" value="Peptidase_C48"/>
    <property type="match status" value="1"/>
</dbReference>
<feature type="domain" description="Ubiquitin-like protease family profile" evidence="5">
    <location>
        <begin position="108"/>
        <end position="268"/>
    </location>
</feature>
<keyword evidence="7" id="KW-1185">Reference proteome</keyword>
<evidence type="ECO:0000256" key="1">
    <source>
        <dbReference type="ARBA" id="ARBA00005234"/>
    </source>
</evidence>
<dbReference type="SUPFAM" id="SSF54001">
    <property type="entry name" value="Cysteine proteinases"/>
    <property type="match status" value="1"/>
</dbReference>
<dbReference type="GO" id="GO:0008234">
    <property type="term" value="F:cysteine-type peptidase activity"/>
    <property type="evidence" value="ECO:0007669"/>
    <property type="project" value="UniProtKB-KW"/>
</dbReference>
<evidence type="ECO:0000313" key="7">
    <source>
        <dbReference type="Proteomes" id="UP001497623"/>
    </source>
</evidence>
<evidence type="ECO:0000313" key="6">
    <source>
        <dbReference type="EMBL" id="CAL4123351.1"/>
    </source>
</evidence>
<evidence type="ECO:0000256" key="3">
    <source>
        <dbReference type="ARBA" id="ARBA00022801"/>
    </source>
</evidence>
<protein>
    <recommendedName>
        <fullName evidence="5">Ubiquitin-like protease family profile domain-containing protein</fullName>
    </recommendedName>
</protein>
<comment type="caution">
    <text evidence="6">The sequence shown here is derived from an EMBL/GenBank/DDBJ whole genome shotgun (WGS) entry which is preliminary data.</text>
</comment>
<sequence>MYFEKENNRTKRNCKVCKSNAHGCVKEDAHEKSKGDTWICGDCLEFIDIVNRKHPDLFEELKSTLVIKGTKRKRTMSNQNNLSDSRMTEEMQNKKKVNFIIPLSVFNLSIKNEDIKSLEEGQWISDTIIALWFEYLKEWVYKDNQSILFIQPSVTQVLKEGLTDDFSMILEPLNVWQKKYIFMAVNDNKLNESGGQHWSLLVYTIKENIWYHFDSLNNFNLGEARFLVGRLQEYLHPGATPKITAASCTQQDNNYDCGAYTMIYAQNIAEKLTREDHTNMAINKYFVDKEVTKSLRN</sequence>
<name>A0AAV2RE28_MEGNR</name>
<keyword evidence="2" id="KW-0645">Protease</keyword>
<comment type="similarity">
    <text evidence="1">Belongs to the peptidase C48 family.</text>
</comment>
<evidence type="ECO:0000256" key="2">
    <source>
        <dbReference type="ARBA" id="ARBA00022670"/>
    </source>
</evidence>
<dbReference type="PANTHER" id="PTHR46468">
    <property type="entry name" value="SENTRIN-SPECIFIC PROTEASE 8"/>
    <property type="match status" value="1"/>
</dbReference>
<dbReference type="InterPro" id="IPR038765">
    <property type="entry name" value="Papain-like_cys_pep_sf"/>
</dbReference>
<proteinExistence type="inferred from homology"/>
<dbReference type="AlphaFoldDB" id="A0AAV2RE28"/>
<accession>A0AAV2RE28</accession>
<dbReference type="PANTHER" id="PTHR46468:SF1">
    <property type="entry name" value="SENTRIN-SPECIFIC PROTEASE 8"/>
    <property type="match status" value="1"/>
</dbReference>
<dbReference type="InterPro" id="IPR044613">
    <property type="entry name" value="Nep1/2-like"/>
</dbReference>
<gene>
    <name evidence="6" type="ORF">MNOR_LOCUS24017</name>
</gene>
<dbReference type="PROSITE" id="PS50600">
    <property type="entry name" value="ULP_PROTEASE"/>
    <property type="match status" value="1"/>
</dbReference>
<dbReference type="EMBL" id="CAXKWB010021689">
    <property type="protein sequence ID" value="CAL4123351.1"/>
    <property type="molecule type" value="Genomic_DNA"/>
</dbReference>
<dbReference type="GO" id="GO:0006508">
    <property type="term" value="P:proteolysis"/>
    <property type="evidence" value="ECO:0007669"/>
    <property type="project" value="UniProtKB-KW"/>
</dbReference>
<evidence type="ECO:0000256" key="4">
    <source>
        <dbReference type="ARBA" id="ARBA00022807"/>
    </source>
</evidence>
<keyword evidence="4" id="KW-0788">Thiol protease</keyword>
<organism evidence="6 7">
    <name type="scientific">Meganyctiphanes norvegica</name>
    <name type="common">Northern krill</name>
    <name type="synonym">Thysanopoda norvegica</name>
    <dbReference type="NCBI Taxonomy" id="48144"/>
    <lineage>
        <taxon>Eukaryota</taxon>
        <taxon>Metazoa</taxon>
        <taxon>Ecdysozoa</taxon>
        <taxon>Arthropoda</taxon>
        <taxon>Crustacea</taxon>
        <taxon>Multicrustacea</taxon>
        <taxon>Malacostraca</taxon>
        <taxon>Eumalacostraca</taxon>
        <taxon>Eucarida</taxon>
        <taxon>Euphausiacea</taxon>
        <taxon>Euphausiidae</taxon>
        <taxon>Meganyctiphanes</taxon>
    </lineage>
</organism>
<dbReference type="GO" id="GO:0000338">
    <property type="term" value="P:protein deneddylation"/>
    <property type="evidence" value="ECO:0007669"/>
    <property type="project" value="TreeGrafter"/>
</dbReference>
<evidence type="ECO:0000259" key="5">
    <source>
        <dbReference type="PROSITE" id="PS50600"/>
    </source>
</evidence>
<keyword evidence="3" id="KW-0378">Hydrolase</keyword>
<dbReference type="GO" id="GO:0019784">
    <property type="term" value="F:deNEDDylase activity"/>
    <property type="evidence" value="ECO:0007669"/>
    <property type="project" value="InterPro"/>
</dbReference>
<dbReference type="InterPro" id="IPR003653">
    <property type="entry name" value="Peptidase_C48_C"/>
</dbReference>
<reference evidence="6 7" key="1">
    <citation type="submission" date="2024-05" db="EMBL/GenBank/DDBJ databases">
        <authorList>
            <person name="Wallberg A."/>
        </authorList>
    </citation>
    <scope>NUCLEOTIDE SEQUENCE [LARGE SCALE GENOMIC DNA]</scope>
</reference>
<dbReference type="Gene3D" id="3.40.395.10">
    <property type="entry name" value="Adenoviral Proteinase, Chain A"/>
    <property type="match status" value="1"/>
</dbReference>
<dbReference type="Proteomes" id="UP001497623">
    <property type="component" value="Unassembled WGS sequence"/>
</dbReference>